<reference evidence="2" key="1">
    <citation type="journal article" date="2014" name="Int. J. Syst. Evol. Microbiol.">
        <title>Complete genome sequence of Corynebacterium casei LMG S-19264T (=DSM 44701T), isolated from a smear-ripened cheese.</title>
        <authorList>
            <consortium name="US DOE Joint Genome Institute (JGI-PGF)"/>
            <person name="Walter F."/>
            <person name="Albersmeier A."/>
            <person name="Kalinowski J."/>
            <person name="Ruckert C."/>
        </authorList>
    </citation>
    <scope>NUCLEOTIDE SEQUENCE</scope>
    <source>
        <strain evidence="2">JCM 3093</strain>
    </source>
</reference>
<evidence type="ECO:0000256" key="1">
    <source>
        <dbReference type="SAM" id="MobiDB-lite"/>
    </source>
</evidence>
<protein>
    <submittedName>
        <fullName evidence="2">Uncharacterized protein</fullName>
    </submittedName>
</protein>
<feature type="region of interest" description="Disordered" evidence="1">
    <location>
        <begin position="73"/>
        <end position="102"/>
    </location>
</feature>
<dbReference type="AlphaFoldDB" id="A0AA37F3Q4"/>
<evidence type="ECO:0000313" key="3">
    <source>
        <dbReference type="Proteomes" id="UP000627984"/>
    </source>
</evidence>
<accession>A0AA37F3Q4</accession>
<dbReference type="RefSeq" id="WP_191894432.1">
    <property type="nucleotide sequence ID" value="NZ_BMQD01000005.1"/>
</dbReference>
<comment type="caution">
    <text evidence="2">The sequence shown here is derived from an EMBL/GenBank/DDBJ whole genome shotgun (WGS) entry which is preliminary data.</text>
</comment>
<dbReference type="EMBL" id="BMQD01000005">
    <property type="protein sequence ID" value="GGK59981.1"/>
    <property type="molecule type" value="Genomic_DNA"/>
</dbReference>
<reference evidence="2" key="2">
    <citation type="submission" date="2022-09" db="EMBL/GenBank/DDBJ databases">
        <authorList>
            <person name="Sun Q."/>
            <person name="Ohkuma M."/>
        </authorList>
    </citation>
    <scope>NUCLEOTIDE SEQUENCE</scope>
    <source>
        <strain evidence="2">JCM 3093</strain>
    </source>
</reference>
<organism evidence="2 3">
    <name type="scientific">Planomonospora parontospora</name>
    <dbReference type="NCBI Taxonomy" id="58119"/>
    <lineage>
        <taxon>Bacteria</taxon>
        <taxon>Bacillati</taxon>
        <taxon>Actinomycetota</taxon>
        <taxon>Actinomycetes</taxon>
        <taxon>Streptosporangiales</taxon>
        <taxon>Streptosporangiaceae</taxon>
        <taxon>Planomonospora</taxon>
    </lineage>
</organism>
<feature type="compositionally biased region" description="Basic residues" evidence="1">
    <location>
        <begin position="83"/>
        <end position="102"/>
    </location>
</feature>
<proteinExistence type="predicted"/>
<sequence length="102" mass="11317">MATSPERISAQRSIAAHRSWAQTAVRSERTAAATAASPVYLDYWIKKIEAEGKVRGKAHIRAAAESARTAWRKQNALKSAESRRRKSAEKQARIAKLRSSGR</sequence>
<gene>
    <name evidence="2" type="ORF">GCM10010126_19410</name>
</gene>
<dbReference type="Proteomes" id="UP000627984">
    <property type="component" value="Unassembled WGS sequence"/>
</dbReference>
<name>A0AA37F3Q4_9ACTN</name>
<evidence type="ECO:0000313" key="2">
    <source>
        <dbReference type="EMBL" id="GGK59981.1"/>
    </source>
</evidence>